<dbReference type="GO" id="GO:0004673">
    <property type="term" value="F:protein histidine kinase activity"/>
    <property type="evidence" value="ECO:0007669"/>
    <property type="project" value="UniProtKB-EC"/>
</dbReference>
<sequence>MCDGGVARMEYPHAILMDALRRKNAVLEGINRIFREALSASSEETLGQMCLAVAEDVTGAAFSFMGEVNDTTGRLDDLAISERGWAAFTRDDPQWPRGKLLNGFHVHGLHGRVVRDGVSLIANDPATHPDRIGTPDGHPPLRSFMGVPLRHGGRTIGLIALGNREGGFRDEEREMVEEMAPAIVQALMRQRAERHLRESEAMRDAMFELVPAMLWRADSEGRTLATNSQWQRLTGQPFYESSDWGWLEQIHPDDAPASERAFRHAYASGEPLTHQHRVRQRDGSYRWYLVRQVPVRDDRRAVTHWLGAASDVSELRLLQDRQRELVAELQYRVRNILTVVRSVFAQTVDSGAALDEVADHFRGRLDSLARTQSVVAQTASGRVDLENLIRDELLNVGVGEGAGLRLDGPDVALPPMVAEVLGLTIHELAINAVKFGAFKVPGARVDIGWSVDAATDATAPRLRLAWTEKGVPAVPIAPARQGFGTLLIEDSLPRRLDATATLEFLGGGVRCTIDVPLVDGDAML</sequence>
<keyword evidence="3" id="KW-0600">Photoreceptor protein</keyword>
<dbReference type="SMART" id="SM00091">
    <property type="entry name" value="PAS"/>
    <property type="match status" value="1"/>
</dbReference>
<comment type="catalytic activity">
    <reaction evidence="1">
        <text>ATP + protein L-histidine = ADP + protein N-phospho-L-histidine.</text>
        <dbReference type="EC" id="2.7.13.3"/>
    </reaction>
</comment>
<keyword evidence="10" id="KW-0547">Nucleotide-binding</keyword>
<dbReference type="PANTHER" id="PTHR41523:SF7">
    <property type="entry name" value="HISTIDINE KINASE"/>
    <property type="match status" value="1"/>
</dbReference>
<dbReference type="InterPro" id="IPR029016">
    <property type="entry name" value="GAF-like_dom_sf"/>
</dbReference>
<evidence type="ECO:0000256" key="3">
    <source>
        <dbReference type="ARBA" id="ARBA00022543"/>
    </source>
</evidence>
<keyword evidence="13" id="KW-0157">Chromophore</keyword>
<keyword evidence="4" id="KW-0597">Phosphoprotein</keyword>
<evidence type="ECO:0000256" key="5">
    <source>
        <dbReference type="ARBA" id="ARBA00022606"/>
    </source>
</evidence>
<dbReference type="GO" id="GO:0009881">
    <property type="term" value="F:photoreceptor activity"/>
    <property type="evidence" value="ECO:0007669"/>
    <property type="project" value="UniProtKB-KW"/>
</dbReference>
<keyword evidence="5" id="KW-0716">Sensory transduction</keyword>
<gene>
    <name evidence="18" type="ORF">COA17_13465</name>
</gene>
<dbReference type="Gene3D" id="3.30.450.20">
    <property type="entry name" value="PAS domain"/>
    <property type="match status" value="1"/>
</dbReference>
<proteinExistence type="predicted"/>
<dbReference type="InterPro" id="IPR000700">
    <property type="entry name" value="PAS-assoc_C"/>
</dbReference>
<evidence type="ECO:0000256" key="13">
    <source>
        <dbReference type="ARBA" id="ARBA00022991"/>
    </source>
</evidence>
<keyword evidence="6" id="KW-0285">Flavoprotein</keyword>
<evidence type="ECO:0000256" key="4">
    <source>
        <dbReference type="ARBA" id="ARBA00022553"/>
    </source>
</evidence>
<evidence type="ECO:0000256" key="6">
    <source>
        <dbReference type="ARBA" id="ARBA00022630"/>
    </source>
</evidence>
<evidence type="ECO:0000256" key="7">
    <source>
        <dbReference type="ARBA" id="ARBA00022643"/>
    </source>
</evidence>
<dbReference type="Gene3D" id="3.30.450.40">
    <property type="match status" value="1"/>
</dbReference>
<dbReference type="SMART" id="SM00086">
    <property type="entry name" value="PAC"/>
    <property type="match status" value="1"/>
</dbReference>
<dbReference type="PANTHER" id="PTHR41523">
    <property type="entry name" value="TWO-COMPONENT SYSTEM SENSOR PROTEIN"/>
    <property type="match status" value="1"/>
</dbReference>
<dbReference type="CDD" id="cd00130">
    <property type="entry name" value="PAS"/>
    <property type="match status" value="1"/>
</dbReference>
<keyword evidence="11" id="KW-0418">Kinase</keyword>
<evidence type="ECO:0000259" key="16">
    <source>
        <dbReference type="PROSITE" id="PS50112"/>
    </source>
</evidence>
<dbReference type="PROSITE" id="PS50113">
    <property type="entry name" value="PAC"/>
    <property type="match status" value="1"/>
</dbReference>
<dbReference type="PROSITE" id="PS50112">
    <property type="entry name" value="PAS"/>
    <property type="match status" value="1"/>
</dbReference>
<dbReference type="SMART" id="SM00911">
    <property type="entry name" value="HWE_HK"/>
    <property type="match status" value="1"/>
</dbReference>
<evidence type="ECO:0000313" key="18">
    <source>
        <dbReference type="EMBL" id="PCG08369.1"/>
    </source>
</evidence>
<feature type="domain" description="PAS" evidence="16">
    <location>
        <begin position="199"/>
        <end position="269"/>
    </location>
</feature>
<evidence type="ECO:0000256" key="15">
    <source>
        <dbReference type="ARBA" id="ARBA00023170"/>
    </source>
</evidence>
<protein>
    <recommendedName>
        <fullName evidence="2">histidine kinase</fullName>
        <ecNumber evidence="2">2.7.13.3</ecNumber>
    </recommendedName>
</protein>
<dbReference type="InterPro" id="IPR013655">
    <property type="entry name" value="PAS_fold_3"/>
</dbReference>
<accession>A0A2A4HWV3</accession>
<dbReference type="SUPFAM" id="SSF55785">
    <property type="entry name" value="PYP-like sensor domain (PAS domain)"/>
    <property type="match status" value="1"/>
</dbReference>
<keyword evidence="15" id="KW-0675">Receptor</keyword>
<dbReference type="InterPro" id="IPR000014">
    <property type="entry name" value="PAS"/>
</dbReference>
<dbReference type="Pfam" id="PF08447">
    <property type="entry name" value="PAS_3"/>
    <property type="match status" value="1"/>
</dbReference>
<dbReference type="NCBIfam" id="TIGR00229">
    <property type="entry name" value="sensory_box"/>
    <property type="match status" value="1"/>
</dbReference>
<evidence type="ECO:0000256" key="8">
    <source>
        <dbReference type="ARBA" id="ARBA00022679"/>
    </source>
</evidence>
<dbReference type="Pfam" id="PF07536">
    <property type="entry name" value="HWE_HK"/>
    <property type="match status" value="1"/>
</dbReference>
<dbReference type="EMBL" id="NWVD01000006">
    <property type="protein sequence ID" value="PCG08369.1"/>
    <property type="molecule type" value="Genomic_DNA"/>
</dbReference>
<evidence type="ECO:0000256" key="2">
    <source>
        <dbReference type="ARBA" id="ARBA00012438"/>
    </source>
</evidence>
<dbReference type="FunFam" id="3.30.450.20:FF:000099">
    <property type="entry name" value="Sensory box sensor histidine kinase"/>
    <property type="match status" value="1"/>
</dbReference>
<evidence type="ECO:0000259" key="17">
    <source>
        <dbReference type="PROSITE" id="PS50113"/>
    </source>
</evidence>
<evidence type="ECO:0000313" key="19">
    <source>
        <dbReference type="Proteomes" id="UP000218784"/>
    </source>
</evidence>
<name>A0A2A4HWV3_9SPHN</name>
<keyword evidence="7" id="KW-0288">FMN</keyword>
<dbReference type="GO" id="GO:0005524">
    <property type="term" value="F:ATP binding"/>
    <property type="evidence" value="ECO:0007669"/>
    <property type="project" value="UniProtKB-KW"/>
</dbReference>
<evidence type="ECO:0000256" key="12">
    <source>
        <dbReference type="ARBA" id="ARBA00022840"/>
    </source>
</evidence>
<keyword evidence="14" id="KW-0843">Virulence</keyword>
<dbReference type="Pfam" id="PF13185">
    <property type="entry name" value="GAF_2"/>
    <property type="match status" value="1"/>
</dbReference>
<dbReference type="InterPro" id="IPR011102">
    <property type="entry name" value="Sig_transdc_His_kinase_HWE"/>
</dbReference>
<dbReference type="InterPro" id="IPR035965">
    <property type="entry name" value="PAS-like_dom_sf"/>
</dbReference>
<keyword evidence="8" id="KW-0808">Transferase</keyword>
<dbReference type="Proteomes" id="UP000218784">
    <property type="component" value="Unassembled WGS sequence"/>
</dbReference>
<dbReference type="SMART" id="SM00065">
    <property type="entry name" value="GAF"/>
    <property type="match status" value="1"/>
</dbReference>
<dbReference type="AlphaFoldDB" id="A0A2A4HWV3"/>
<dbReference type="EC" id="2.7.13.3" evidence="2"/>
<evidence type="ECO:0000256" key="1">
    <source>
        <dbReference type="ARBA" id="ARBA00000085"/>
    </source>
</evidence>
<evidence type="ECO:0000256" key="9">
    <source>
        <dbReference type="ARBA" id="ARBA00022737"/>
    </source>
</evidence>
<comment type="caution">
    <text evidence="18">The sequence shown here is derived from an EMBL/GenBank/DDBJ whole genome shotgun (WGS) entry which is preliminary data.</text>
</comment>
<keyword evidence="19" id="KW-1185">Reference proteome</keyword>
<reference evidence="18 19" key="1">
    <citation type="submission" date="2017-09" db="EMBL/GenBank/DDBJ databases">
        <title>Sphingomonas ginsenosidimutans KACC 14949, whole genome shotgun sequence.</title>
        <authorList>
            <person name="Feng G."/>
            <person name="Zhu H."/>
        </authorList>
    </citation>
    <scope>NUCLEOTIDE SEQUENCE [LARGE SCALE GENOMIC DNA]</scope>
    <source>
        <strain evidence="18 19">KACC 14949</strain>
    </source>
</reference>
<keyword evidence="12" id="KW-0067">ATP-binding</keyword>
<evidence type="ECO:0000256" key="14">
    <source>
        <dbReference type="ARBA" id="ARBA00023026"/>
    </source>
</evidence>
<keyword evidence="9" id="KW-0677">Repeat</keyword>
<feature type="domain" description="PAC" evidence="17">
    <location>
        <begin position="272"/>
        <end position="324"/>
    </location>
</feature>
<organism evidence="18 19">
    <name type="scientific">Sphingomonas ginsenosidimutans</name>
    <dbReference type="NCBI Taxonomy" id="862134"/>
    <lineage>
        <taxon>Bacteria</taxon>
        <taxon>Pseudomonadati</taxon>
        <taxon>Pseudomonadota</taxon>
        <taxon>Alphaproteobacteria</taxon>
        <taxon>Sphingomonadales</taxon>
        <taxon>Sphingomonadaceae</taxon>
        <taxon>Sphingomonas</taxon>
    </lineage>
</organism>
<dbReference type="InterPro" id="IPR001610">
    <property type="entry name" value="PAC"/>
</dbReference>
<dbReference type="InterPro" id="IPR003018">
    <property type="entry name" value="GAF"/>
</dbReference>
<evidence type="ECO:0000256" key="11">
    <source>
        <dbReference type="ARBA" id="ARBA00022777"/>
    </source>
</evidence>
<evidence type="ECO:0000256" key="10">
    <source>
        <dbReference type="ARBA" id="ARBA00022741"/>
    </source>
</evidence>
<dbReference type="SUPFAM" id="SSF55781">
    <property type="entry name" value="GAF domain-like"/>
    <property type="match status" value="1"/>
</dbReference>